<dbReference type="Proteomes" id="UP001430953">
    <property type="component" value="Unassembled WGS sequence"/>
</dbReference>
<dbReference type="AlphaFoldDB" id="A0AAW2GX32"/>
<proteinExistence type="predicted"/>
<name>A0AAW2GX32_9HYME</name>
<evidence type="ECO:0000313" key="2">
    <source>
        <dbReference type="Proteomes" id="UP001430953"/>
    </source>
</evidence>
<gene>
    <name evidence="1" type="ORF">PUN28_002993</name>
</gene>
<reference evidence="1 2" key="1">
    <citation type="submission" date="2023-03" db="EMBL/GenBank/DDBJ databases">
        <title>High recombination rates correlate with genetic variation in Cardiocondyla obscurior ants.</title>
        <authorList>
            <person name="Errbii M."/>
        </authorList>
    </citation>
    <scope>NUCLEOTIDE SEQUENCE [LARGE SCALE GENOMIC DNA]</scope>
    <source>
        <strain evidence="1">Alpha-2009</strain>
        <tissue evidence="1">Whole body</tissue>
    </source>
</reference>
<sequence>MPQTSNDLTLHFHHRQEIINNVDCRSRSLKKKKKKKKDFSGRSACSSITRNKMQLLNRIGCDSLYGAVA</sequence>
<evidence type="ECO:0000313" key="1">
    <source>
        <dbReference type="EMBL" id="KAL0131822.1"/>
    </source>
</evidence>
<organism evidence="1 2">
    <name type="scientific">Cardiocondyla obscurior</name>
    <dbReference type="NCBI Taxonomy" id="286306"/>
    <lineage>
        <taxon>Eukaryota</taxon>
        <taxon>Metazoa</taxon>
        <taxon>Ecdysozoa</taxon>
        <taxon>Arthropoda</taxon>
        <taxon>Hexapoda</taxon>
        <taxon>Insecta</taxon>
        <taxon>Pterygota</taxon>
        <taxon>Neoptera</taxon>
        <taxon>Endopterygota</taxon>
        <taxon>Hymenoptera</taxon>
        <taxon>Apocrita</taxon>
        <taxon>Aculeata</taxon>
        <taxon>Formicoidea</taxon>
        <taxon>Formicidae</taxon>
        <taxon>Myrmicinae</taxon>
        <taxon>Cardiocondyla</taxon>
    </lineage>
</organism>
<accession>A0AAW2GX32</accession>
<comment type="caution">
    <text evidence="1">The sequence shown here is derived from an EMBL/GenBank/DDBJ whole genome shotgun (WGS) entry which is preliminary data.</text>
</comment>
<protein>
    <submittedName>
        <fullName evidence="1">Uncharacterized protein</fullName>
    </submittedName>
</protein>
<dbReference type="EMBL" id="JADYXP020000002">
    <property type="protein sequence ID" value="KAL0131822.1"/>
    <property type="molecule type" value="Genomic_DNA"/>
</dbReference>
<keyword evidence="2" id="KW-1185">Reference proteome</keyword>